<dbReference type="PANTHER" id="PTHR11575:SF48">
    <property type="entry name" value="5'-NUCLEOTIDASE"/>
    <property type="match status" value="1"/>
</dbReference>
<protein>
    <recommendedName>
        <fullName evidence="8">Metallo-dependent phosphatase</fullName>
    </recommendedName>
</protein>
<feature type="domain" description="5'-Nucleotidase C-terminal" evidence="5">
    <location>
        <begin position="393"/>
        <end position="528"/>
    </location>
</feature>
<dbReference type="InterPro" id="IPR006179">
    <property type="entry name" value="5_nucleotidase/apyrase"/>
</dbReference>
<sequence length="798" mass="90575">MLGQSRHVKTTRSHAHRRWGRATWDTVMSQRVTIPLLHFNDVYRVRQKVKNSSQVLSADQFAALILRLRKGWGESEQENRLSAPEEPFVWKSHQKRERNGLVIFSGDLFNPSVESSVTRGSHMVPVINSMQVDCAVLGNHDWDFGYPHLQRLLSKTNFPWLFSNVVDASWRQDELSQGSEKPNEHDEQIEATLPYFVFEVKGIRVGCIGLVEKEWLETVPGFPKEFEYRDMVEIGLKLSHELRQGPEKCDLILAVTHCRLPNDIKIANCLGAMSNADPNQHGVDLILGGHDHVYYLGRGINNFKGADFDHDMIGSEDDKSTLIVKSGTDFHDLSEVHISLSEPHPDTCVRLKRHQLSPEDPSLPELQVLLDKLMKRISKSTQQPVALSLNEWDVTSKAVRTDESGFGDFVADILLMSMERTLRTQSPEQNENAVSGGYRMADCSIICGGSLRSDSTFGPGEITLGNLMEIMPFEDPIVVKELTGQDIWDALENGFSAYPKQEGRFPQVAGMQIVWDSRREPGHRVISVDFLHQPFDGEITEGKDVFMKIRDSYLYEPDHCSNNEQSVMVHRAIPKVKKPLKLDQTYWVVTREYLAQGNDGYLALRRGRYIIDDESGQLMSAIVRKFLLGATYIWRWNHVESRKPHVPTVPDSPSASDSSFDSSFSVQARKRRRTSLLTHLFNTSLEEPVHLSLGTSEAVQRANELRLRRSNSFRKEQAKSGYVSDSDTEKRRDPLFVDYSPTSIRDALFVASHEHHSHYDTASRIDTNLVLEQGCKKEDLAVVVALPDGRMSDRGRQS</sequence>
<organism evidence="6 7">
    <name type="scientific">Malassezia sympodialis (strain ATCC 42132)</name>
    <name type="common">Atopic eczema-associated yeast</name>
    <dbReference type="NCBI Taxonomy" id="1230383"/>
    <lineage>
        <taxon>Eukaryota</taxon>
        <taxon>Fungi</taxon>
        <taxon>Dikarya</taxon>
        <taxon>Basidiomycota</taxon>
        <taxon>Ustilaginomycotina</taxon>
        <taxon>Malasseziomycetes</taxon>
        <taxon>Malasseziales</taxon>
        <taxon>Malasseziaceae</taxon>
        <taxon>Malassezia</taxon>
    </lineage>
</organism>
<dbReference type="InterPro" id="IPR008334">
    <property type="entry name" value="5'-Nucleotdase_C"/>
</dbReference>
<dbReference type="SUPFAM" id="SSF55816">
    <property type="entry name" value="5'-nucleotidase (syn. UDP-sugar hydrolase), C-terminal domain"/>
    <property type="match status" value="1"/>
</dbReference>
<keyword evidence="7" id="KW-1185">Reference proteome</keyword>
<evidence type="ECO:0000256" key="3">
    <source>
        <dbReference type="SAM" id="MobiDB-lite"/>
    </source>
</evidence>
<evidence type="ECO:0000259" key="5">
    <source>
        <dbReference type="Pfam" id="PF02872"/>
    </source>
</evidence>
<dbReference type="PRINTS" id="PR01607">
    <property type="entry name" value="APYRASEFAMLY"/>
</dbReference>
<comment type="similarity">
    <text evidence="1">Belongs to the 5'-nucleotidase family.</text>
</comment>
<evidence type="ECO:0000259" key="4">
    <source>
        <dbReference type="Pfam" id="PF00149"/>
    </source>
</evidence>
<dbReference type="Pfam" id="PF00149">
    <property type="entry name" value="Metallophos"/>
    <property type="match status" value="1"/>
</dbReference>
<feature type="compositionally biased region" description="Low complexity" evidence="3">
    <location>
        <begin position="651"/>
        <end position="663"/>
    </location>
</feature>
<dbReference type="Proteomes" id="UP000186303">
    <property type="component" value="Chromosome 3"/>
</dbReference>
<evidence type="ECO:0008006" key="8">
    <source>
        <dbReference type="Google" id="ProtNLM"/>
    </source>
</evidence>
<accession>A0A1M8A4K0</accession>
<name>A0A1M8A4K0_MALS4</name>
<dbReference type="GO" id="GO:0016787">
    <property type="term" value="F:hydrolase activity"/>
    <property type="evidence" value="ECO:0007669"/>
    <property type="project" value="InterPro"/>
</dbReference>
<reference evidence="7" key="1">
    <citation type="journal article" date="2017" name="Nucleic Acids Res.">
        <title>Proteogenomics produces comprehensive and highly accurate protein-coding gene annotation in a complete genome assembly of Malassezia sympodialis.</title>
        <authorList>
            <person name="Zhu Y."/>
            <person name="Engstroem P.G."/>
            <person name="Tellgren-Roth C."/>
            <person name="Baudo C.D."/>
            <person name="Kennell J.C."/>
            <person name="Sun S."/>
            <person name="Billmyre R.B."/>
            <person name="Schroeder M.S."/>
            <person name="Andersson A."/>
            <person name="Holm T."/>
            <person name="Sigurgeirsson B."/>
            <person name="Wu G."/>
            <person name="Sankaranarayanan S.R."/>
            <person name="Siddharthan R."/>
            <person name="Sanyal K."/>
            <person name="Lundeberg J."/>
            <person name="Nystedt B."/>
            <person name="Boekhout T."/>
            <person name="Dawson T.L. Jr."/>
            <person name="Heitman J."/>
            <person name="Scheynius A."/>
            <person name="Lehtioe J."/>
        </authorList>
    </citation>
    <scope>NUCLEOTIDE SEQUENCE [LARGE SCALE GENOMIC DNA]</scope>
    <source>
        <strain evidence="7">ATCC 42132</strain>
    </source>
</reference>
<evidence type="ECO:0000256" key="1">
    <source>
        <dbReference type="ARBA" id="ARBA00006654"/>
    </source>
</evidence>
<dbReference type="OMA" id="GETWYDF"/>
<feature type="domain" description="Calcineurin-like phosphoesterase" evidence="4">
    <location>
        <begin position="90"/>
        <end position="294"/>
    </location>
</feature>
<dbReference type="InterPro" id="IPR036907">
    <property type="entry name" value="5'-Nucleotdase_C_sf"/>
</dbReference>
<dbReference type="AlphaFoldDB" id="A0A1M8A4K0"/>
<feature type="region of interest" description="Disordered" evidence="3">
    <location>
        <begin position="643"/>
        <end position="663"/>
    </location>
</feature>
<evidence type="ECO:0000256" key="2">
    <source>
        <dbReference type="ARBA" id="ARBA00022729"/>
    </source>
</evidence>
<gene>
    <name evidence="6" type="ORF">MSYG_1740</name>
</gene>
<dbReference type="GO" id="GO:0009166">
    <property type="term" value="P:nucleotide catabolic process"/>
    <property type="evidence" value="ECO:0007669"/>
    <property type="project" value="InterPro"/>
</dbReference>
<proteinExistence type="inferred from homology"/>
<keyword evidence="2" id="KW-0732">Signal</keyword>
<dbReference type="SUPFAM" id="SSF56300">
    <property type="entry name" value="Metallo-dependent phosphatases"/>
    <property type="match status" value="1"/>
</dbReference>
<dbReference type="EMBL" id="LT671823">
    <property type="protein sequence ID" value="SHO77400.1"/>
    <property type="molecule type" value="Genomic_DNA"/>
</dbReference>
<dbReference type="VEuPathDB" id="FungiDB:MSYG_1740"/>
<dbReference type="InterPro" id="IPR004843">
    <property type="entry name" value="Calcineurin-like_PHP"/>
</dbReference>
<dbReference type="Gene3D" id="3.90.780.10">
    <property type="entry name" value="5'-Nucleotidase, C-terminal domain"/>
    <property type="match status" value="1"/>
</dbReference>
<evidence type="ECO:0000313" key="6">
    <source>
        <dbReference type="EMBL" id="SHO77400.1"/>
    </source>
</evidence>
<evidence type="ECO:0000313" key="7">
    <source>
        <dbReference type="Proteomes" id="UP000186303"/>
    </source>
</evidence>
<dbReference type="InterPro" id="IPR029052">
    <property type="entry name" value="Metallo-depent_PP-like"/>
</dbReference>
<dbReference type="STRING" id="1230383.A0A1M8A4K0"/>
<dbReference type="PANTHER" id="PTHR11575">
    <property type="entry name" value="5'-NUCLEOTIDASE-RELATED"/>
    <property type="match status" value="1"/>
</dbReference>
<dbReference type="Gene3D" id="3.60.21.10">
    <property type="match status" value="1"/>
</dbReference>
<dbReference type="Pfam" id="PF02872">
    <property type="entry name" value="5_nucleotid_C"/>
    <property type="match status" value="1"/>
</dbReference>
<dbReference type="OrthoDB" id="10252235at2759"/>